<accession>A0ABQ7QNU7</accession>
<sequence>MGHRASTVTPSQPVLSFAFDFTPRPPDLFASSTTVRRQVCLGRLKGLKGYAY</sequence>
<dbReference type="EMBL" id="JAHIBW010000011">
    <property type="protein sequence ID" value="KAG7306710.1"/>
    <property type="molecule type" value="Genomic_DNA"/>
</dbReference>
<organism evidence="1 2">
    <name type="scientific">Plutella xylostella</name>
    <name type="common">Diamondback moth</name>
    <name type="synonym">Plutella maculipennis</name>
    <dbReference type="NCBI Taxonomy" id="51655"/>
    <lineage>
        <taxon>Eukaryota</taxon>
        <taxon>Metazoa</taxon>
        <taxon>Ecdysozoa</taxon>
        <taxon>Arthropoda</taxon>
        <taxon>Hexapoda</taxon>
        <taxon>Insecta</taxon>
        <taxon>Pterygota</taxon>
        <taxon>Neoptera</taxon>
        <taxon>Endopterygota</taxon>
        <taxon>Lepidoptera</taxon>
        <taxon>Glossata</taxon>
        <taxon>Ditrysia</taxon>
        <taxon>Yponomeutoidea</taxon>
        <taxon>Plutellidae</taxon>
        <taxon>Plutella</taxon>
    </lineage>
</organism>
<evidence type="ECO:0000313" key="2">
    <source>
        <dbReference type="Proteomes" id="UP000823941"/>
    </source>
</evidence>
<comment type="caution">
    <text evidence="1">The sequence shown here is derived from an EMBL/GenBank/DDBJ whole genome shotgun (WGS) entry which is preliminary data.</text>
</comment>
<name>A0ABQ7QNU7_PLUXY</name>
<reference evidence="1 2" key="1">
    <citation type="submission" date="2021-06" db="EMBL/GenBank/DDBJ databases">
        <title>A haploid diamondback moth (Plutella xylostella L.) genome assembly resolves 31 chromosomes and identifies a diamide resistance mutation.</title>
        <authorList>
            <person name="Ward C.M."/>
            <person name="Perry K.D."/>
            <person name="Baker G."/>
            <person name="Powis K."/>
            <person name="Heckel D.G."/>
            <person name="Baxter S.W."/>
        </authorList>
    </citation>
    <scope>NUCLEOTIDE SEQUENCE [LARGE SCALE GENOMIC DNA]</scope>
    <source>
        <strain evidence="1 2">LV</strain>
        <tissue evidence="1">Single pupa</tissue>
    </source>
</reference>
<protein>
    <submittedName>
        <fullName evidence="1">Uncharacterized protein</fullName>
    </submittedName>
</protein>
<proteinExistence type="predicted"/>
<keyword evidence="2" id="KW-1185">Reference proteome</keyword>
<evidence type="ECO:0000313" key="1">
    <source>
        <dbReference type="EMBL" id="KAG7306710.1"/>
    </source>
</evidence>
<dbReference type="Proteomes" id="UP000823941">
    <property type="component" value="Chromosome 11"/>
</dbReference>
<gene>
    <name evidence="1" type="ORF">JYU34_008137</name>
</gene>